<dbReference type="PROSITE" id="PS50878">
    <property type="entry name" value="RT_POL"/>
    <property type="match status" value="1"/>
</dbReference>
<evidence type="ECO:0000256" key="1">
    <source>
        <dbReference type="SAM" id="MobiDB-lite"/>
    </source>
</evidence>
<dbReference type="InterPro" id="IPR026960">
    <property type="entry name" value="RVT-Znf"/>
</dbReference>
<dbReference type="OrthoDB" id="1110729at2759"/>
<dbReference type="GO" id="GO:0004523">
    <property type="term" value="F:RNA-DNA hybrid ribonuclease activity"/>
    <property type="evidence" value="ECO:0007669"/>
    <property type="project" value="InterPro"/>
</dbReference>
<dbReference type="SUPFAM" id="SSF56672">
    <property type="entry name" value="DNA/RNA polymerases"/>
    <property type="match status" value="1"/>
</dbReference>
<dbReference type="Pfam" id="PF13456">
    <property type="entry name" value="RVT_3"/>
    <property type="match status" value="1"/>
</dbReference>
<evidence type="ECO:0000313" key="3">
    <source>
        <dbReference type="EMBL" id="CAA7036543.1"/>
    </source>
</evidence>
<dbReference type="InterPro" id="IPR043502">
    <property type="entry name" value="DNA/RNA_pol_sf"/>
</dbReference>
<keyword evidence="4" id="KW-1185">Reference proteome</keyword>
<dbReference type="InterPro" id="IPR000477">
    <property type="entry name" value="RT_dom"/>
</dbReference>
<evidence type="ECO:0000313" key="4">
    <source>
        <dbReference type="Proteomes" id="UP000467841"/>
    </source>
</evidence>
<accession>A0A6D2J6B1</accession>
<name>A0A6D2J6B1_9BRAS</name>
<evidence type="ECO:0000259" key="2">
    <source>
        <dbReference type="PROSITE" id="PS50878"/>
    </source>
</evidence>
<dbReference type="InterPro" id="IPR002156">
    <property type="entry name" value="RNaseH_domain"/>
</dbReference>
<dbReference type="SUPFAM" id="SSF53098">
    <property type="entry name" value="Ribonuclease H-like"/>
    <property type="match status" value="1"/>
</dbReference>
<feature type="region of interest" description="Disordered" evidence="1">
    <location>
        <begin position="545"/>
        <end position="565"/>
    </location>
</feature>
<protein>
    <recommendedName>
        <fullName evidence="2">Reverse transcriptase domain-containing protein</fullName>
    </recommendedName>
</protein>
<dbReference type="PANTHER" id="PTHR33116:SF86">
    <property type="entry name" value="REVERSE TRANSCRIPTASE DOMAIN-CONTAINING PROTEIN"/>
    <property type="match status" value="1"/>
</dbReference>
<dbReference type="InterPro" id="IPR044730">
    <property type="entry name" value="RNase_H-like_dom_plant"/>
</dbReference>
<dbReference type="Gene3D" id="3.30.420.10">
    <property type="entry name" value="Ribonuclease H-like superfamily/Ribonuclease H"/>
    <property type="match status" value="1"/>
</dbReference>
<dbReference type="Pfam" id="PF00078">
    <property type="entry name" value="RVT_1"/>
    <property type="match status" value="1"/>
</dbReference>
<gene>
    <name evidence="3" type="ORF">MERR_LOCUS23778</name>
</gene>
<proteinExistence type="predicted"/>
<dbReference type="InterPro" id="IPR036397">
    <property type="entry name" value="RNaseH_sf"/>
</dbReference>
<reference evidence="3" key="1">
    <citation type="submission" date="2020-01" db="EMBL/GenBank/DDBJ databases">
        <authorList>
            <person name="Mishra B."/>
        </authorList>
    </citation>
    <scope>NUCLEOTIDE SEQUENCE [LARGE SCALE GENOMIC DNA]</scope>
</reference>
<dbReference type="AlphaFoldDB" id="A0A6D2J6B1"/>
<dbReference type="CDD" id="cd06222">
    <property type="entry name" value="RNase_H_like"/>
    <property type="match status" value="1"/>
</dbReference>
<sequence>MAVKIDMSKAYDRLEWGFITTVLERMGFHPKWINWVLQCISTVSYTYLINGAAQGHVVPQRGIRQGDPLSPFIFILCGEVLSGLCKNALINGTLAGVRVSRGSPRLNHLLFADDTMFFCKTNPKSCETLHQILRKYEEASGQMINLQKSSITFSKKTPQDIRERVKTTLGITKEGGQGKYLGLPESFGRKKKNLFTMIVDRIRQRSISYSSRLLSSAGKLTMIKSVLASIPTYTMSCFKLPTGLCKRIQSALTRFWWDSKPGKNKMCWLSWGKLTQSKNQGGLGFREIQAFNDSLLAKISWRLLTELSSLISRVLKGKYCKDQDFLQVQITSSTSHSWRGILIGRDLIQSKLSRAIGNGQETSLWNDPWLSLDNPSCPIGPPLLQDKDLTVASLLNPQTGEWNKERITNLLPHHLSTILELKPSKKGAIDSYFWLPIKSGAYSVKTGYFAALDLKPDPAYNQQHQHINWISDVWQTKTSPKMKVFLWKTIQEALPVGENLLNRGLLDTACCIHCGDLETTDHLFLHCGFAKAVWNLGPFSTNVNPTPLKPLPRPSNPHTRGSAYHQRESMQDRCSRGFVGPSGKHGTSSSLKNATPPLKIQFQKLETKICGTGWLFIDSTGKETKRGNSAERHVSSPVIAEALALRSALNQALEDGIPNLLVLSDAQDLIRAINSQEQIKSIFGILFDIHALASLFDSISFSFIPRSENVIADSTAKLAKSRLIDLSSQLGPTSVFET</sequence>
<dbReference type="InterPro" id="IPR012337">
    <property type="entry name" value="RNaseH-like_sf"/>
</dbReference>
<dbReference type="EMBL" id="CACVBM020001163">
    <property type="protein sequence ID" value="CAA7036543.1"/>
    <property type="molecule type" value="Genomic_DNA"/>
</dbReference>
<dbReference type="PANTHER" id="PTHR33116">
    <property type="entry name" value="REVERSE TRANSCRIPTASE ZINC-BINDING DOMAIN-CONTAINING PROTEIN-RELATED-RELATED"/>
    <property type="match status" value="1"/>
</dbReference>
<dbReference type="Pfam" id="PF13966">
    <property type="entry name" value="zf-RVT"/>
    <property type="match status" value="1"/>
</dbReference>
<organism evidence="3 4">
    <name type="scientific">Microthlaspi erraticum</name>
    <dbReference type="NCBI Taxonomy" id="1685480"/>
    <lineage>
        <taxon>Eukaryota</taxon>
        <taxon>Viridiplantae</taxon>
        <taxon>Streptophyta</taxon>
        <taxon>Embryophyta</taxon>
        <taxon>Tracheophyta</taxon>
        <taxon>Spermatophyta</taxon>
        <taxon>Magnoliopsida</taxon>
        <taxon>eudicotyledons</taxon>
        <taxon>Gunneridae</taxon>
        <taxon>Pentapetalae</taxon>
        <taxon>rosids</taxon>
        <taxon>malvids</taxon>
        <taxon>Brassicales</taxon>
        <taxon>Brassicaceae</taxon>
        <taxon>Coluteocarpeae</taxon>
        <taxon>Microthlaspi</taxon>
    </lineage>
</organism>
<comment type="caution">
    <text evidence="3">The sequence shown here is derived from an EMBL/GenBank/DDBJ whole genome shotgun (WGS) entry which is preliminary data.</text>
</comment>
<feature type="domain" description="Reverse transcriptase" evidence="2">
    <location>
        <begin position="1"/>
        <end position="173"/>
    </location>
</feature>
<dbReference type="Proteomes" id="UP000467841">
    <property type="component" value="Unassembled WGS sequence"/>
</dbReference>
<dbReference type="GO" id="GO:0003676">
    <property type="term" value="F:nucleic acid binding"/>
    <property type="evidence" value="ECO:0007669"/>
    <property type="project" value="InterPro"/>
</dbReference>